<dbReference type="EMBL" id="SRPY01000679">
    <property type="protein sequence ID" value="KAG5919300.1"/>
    <property type="molecule type" value="Genomic_DNA"/>
</dbReference>
<feature type="compositionally biased region" description="Polar residues" evidence="6">
    <location>
        <begin position="200"/>
        <end position="212"/>
    </location>
</feature>
<evidence type="ECO:0000256" key="4">
    <source>
        <dbReference type="ARBA" id="ARBA00023163"/>
    </source>
</evidence>
<reference evidence="7" key="1">
    <citation type="journal article" date="2020" name="bioRxiv">
        <title>Whole genome comparisons of ergot fungi reveals the divergence and evolution of species within the genus Claviceps are the result of varying mechanisms driving genome evolution and host range expansion.</title>
        <authorList>
            <person name="Wyka S.A."/>
            <person name="Mondo S.J."/>
            <person name="Liu M."/>
            <person name="Dettman J."/>
            <person name="Nalam V."/>
            <person name="Broders K.D."/>
        </authorList>
    </citation>
    <scope>NUCLEOTIDE SEQUENCE</scope>
    <source>
        <strain evidence="7">CCC 489</strain>
    </source>
</reference>
<dbReference type="GO" id="GO:0000981">
    <property type="term" value="F:DNA-binding transcription factor activity, RNA polymerase II-specific"/>
    <property type="evidence" value="ECO:0007669"/>
    <property type="project" value="InterPro"/>
</dbReference>
<feature type="non-terminal residue" evidence="7">
    <location>
        <position position="300"/>
    </location>
</feature>
<keyword evidence="3" id="KW-0805">Transcription regulation</keyword>
<evidence type="ECO:0000256" key="1">
    <source>
        <dbReference type="ARBA" id="ARBA00004123"/>
    </source>
</evidence>
<evidence type="ECO:0000256" key="6">
    <source>
        <dbReference type="SAM" id="MobiDB-lite"/>
    </source>
</evidence>
<dbReference type="InterPro" id="IPR050815">
    <property type="entry name" value="TF_fung"/>
</dbReference>
<proteinExistence type="predicted"/>
<evidence type="ECO:0000313" key="7">
    <source>
        <dbReference type="EMBL" id="KAG5919300.1"/>
    </source>
</evidence>
<accession>A0A8K0J272</accession>
<name>A0A8K0J272_9HYPO</name>
<evidence type="ECO:0000313" key="8">
    <source>
        <dbReference type="Proteomes" id="UP000811619"/>
    </source>
</evidence>
<evidence type="ECO:0000256" key="2">
    <source>
        <dbReference type="ARBA" id="ARBA00022723"/>
    </source>
</evidence>
<keyword evidence="8" id="KW-1185">Reference proteome</keyword>
<comment type="caution">
    <text evidence="7">The sequence shown here is derived from an EMBL/GenBank/DDBJ whole genome shotgun (WGS) entry which is preliminary data.</text>
</comment>
<dbReference type="PANTHER" id="PTHR47338">
    <property type="entry name" value="ZN(II)2CYS6 TRANSCRIPTION FACTOR (EUROFUNG)-RELATED"/>
    <property type="match status" value="1"/>
</dbReference>
<comment type="subcellular location">
    <subcellularLocation>
        <location evidence="1">Nucleus</location>
    </subcellularLocation>
</comment>
<dbReference type="AlphaFoldDB" id="A0A8K0J272"/>
<sequence length="300" mass="33313">LPAFVDYTPDTADARLDSNQLGALVLTHCTYHHNHLELGKLVMPDLFRPSRPFVFGPDHHAFLDRARADCYHHARRIADILADAARHGARLLSDACLPFFLYDSSRVMLYYVARLLDPTRPDADVRMREAVRAVESNARLLRLMSALFPVALSLSATVEGWLFKVHQSVGRDDLDLLDGLALDHGVDAHRTAIPPISDQPPCQSSTFSTQNPHARGPASWDGTSPAAPRDPRRSQHAPVKSGLQHERPVPDPHRPGPLQSMCDALHLDDLQRFLSWDMYGVMEMGGSVCNDDVDHGDSQS</sequence>
<dbReference type="GO" id="GO:0046872">
    <property type="term" value="F:metal ion binding"/>
    <property type="evidence" value="ECO:0007669"/>
    <property type="project" value="UniProtKB-KW"/>
</dbReference>
<gene>
    <name evidence="7" type="ORF">E4U42_006564</name>
</gene>
<dbReference type="Proteomes" id="UP000811619">
    <property type="component" value="Unassembled WGS sequence"/>
</dbReference>
<dbReference type="GO" id="GO:0005634">
    <property type="term" value="C:nucleus"/>
    <property type="evidence" value="ECO:0007669"/>
    <property type="project" value="UniProtKB-SubCell"/>
</dbReference>
<keyword evidence="2" id="KW-0479">Metal-binding</keyword>
<evidence type="ECO:0000256" key="3">
    <source>
        <dbReference type="ARBA" id="ARBA00023015"/>
    </source>
</evidence>
<keyword evidence="5" id="KW-0539">Nucleus</keyword>
<dbReference type="PANTHER" id="PTHR47338:SF7">
    <property type="entry name" value="ZN(II)2CYS6 TRANSCRIPTION FACTOR (EUROFUNG)"/>
    <property type="match status" value="1"/>
</dbReference>
<feature type="region of interest" description="Disordered" evidence="6">
    <location>
        <begin position="191"/>
        <end position="260"/>
    </location>
</feature>
<keyword evidence="4" id="KW-0804">Transcription</keyword>
<feature type="compositionally biased region" description="Basic and acidic residues" evidence="6">
    <location>
        <begin position="243"/>
        <end position="254"/>
    </location>
</feature>
<dbReference type="OrthoDB" id="2563500at2759"/>
<protein>
    <submittedName>
        <fullName evidence="7">Uncharacterized protein</fullName>
    </submittedName>
</protein>
<evidence type="ECO:0000256" key="5">
    <source>
        <dbReference type="ARBA" id="ARBA00023242"/>
    </source>
</evidence>
<organism evidence="7 8">
    <name type="scientific">Claviceps africana</name>
    <dbReference type="NCBI Taxonomy" id="83212"/>
    <lineage>
        <taxon>Eukaryota</taxon>
        <taxon>Fungi</taxon>
        <taxon>Dikarya</taxon>
        <taxon>Ascomycota</taxon>
        <taxon>Pezizomycotina</taxon>
        <taxon>Sordariomycetes</taxon>
        <taxon>Hypocreomycetidae</taxon>
        <taxon>Hypocreales</taxon>
        <taxon>Clavicipitaceae</taxon>
        <taxon>Claviceps</taxon>
    </lineage>
</organism>